<dbReference type="Gene3D" id="3.30.420.40">
    <property type="match status" value="2"/>
</dbReference>
<gene>
    <name evidence="10" type="ORF">CLOSTMETH_00024</name>
</gene>
<dbReference type="AlphaFoldDB" id="C0E8C1"/>
<keyword evidence="3" id="KW-0547">Nucleotide-binding</keyword>
<comment type="caution">
    <text evidence="10">The sequence shown here is derived from an EMBL/GenBank/DDBJ whole genome shotgun (WGS) entry which is preliminary data.</text>
</comment>
<dbReference type="STRING" id="537013.CLOSTMETH_00024"/>
<protein>
    <submittedName>
        <fullName evidence="10">Carbohydrate kinase, FGGY family protein</fullName>
    </submittedName>
</protein>
<dbReference type="Proteomes" id="UP000003340">
    <property type="component" value="Unassembled WGS sequence"/>
</dbReference>
<dbReference type="InterPro" id="IPR043129">
    <property type="entry name" value="ATPase_NBD"/>
</dbReference>
<accession>C0E8C1</accession>
<comment type="similarity">
    <text evidence="1">Belongs to the FGGY kinase family.</text>
</comment>
<evidence type="ECO:0000256" key="2">
    <source>
        <dbReference type="ARBA" id="ARBA00022679"/>
    </source>
</evidence>
<dbReference type="GO" id="GO:0005829">
    <property type="term" value="C:cytosol"/>
    <property type="evidence" value="ECO:0007669"/>
    <property type="project" value="TreeGrafter"/>
</dbReference>
<dbReference type="PIRSF" id="PIRSF000538">
    <property type="entry name" value="GlpK"/>
    <property type="match status" value="1"/>
</dbReference>
<dbReference type="InterPro" id="IPR000577">
    <property type="entry name" value="Carb_kinase_FGGY"/>
</dbReference>
<sequence>MPGRRKRTAVVIIKILLPQGREKTRSVSGLAKKRVLAFDFGASSGRAILGEFDGESFKMEEIHRFSNDPVMVRGTFYWDVLRLFFEIKQGIIKAVNKGGFDAIGIDTWGVDFGMLDKEGNLLRNPVHYRDLRTEGMIEKAAEIVPKEEMYAQTGTQFATINTLYQLFSIAQTNPALLEETDKILLMPDLFAYLLTGVKKAEYTNVSTTQMLDPNKGDWTYDILEKLGIPTRILPEIIDAGEIYGMVSDDICEELGCPKVPVIAVATHDTASAVVSVPTDAKDFIYISCGTWSLFGTELDKPCISELSLKNNITNEGGFGRNVRFLKNIIGTWIIQESRRQWIKEGFEVTFADLEREALAAEPYKCFIDPDHPDFATAGNLPKRVQKFCERTGQYVPQNRGEIMRCIYQSLAMKYRYAFKAISETTGKKYETIHMIGGGTKDRLLCQMTADSCNVNVVAGPIEATATGNIAVQLIALGEIESLAAARKIVESSVEPVNYSPKETAAYDEAYDRFLKILG</sequence>
<evidence type="ECO:0000313" key="11">
    <source>
        <dbReference type="Proteomes" id="UP000003340"/>
    </source>
</evidence>
<dbReference type="GO" id="GO:0004370">
    <property type="term" value="F:glycerol kinase activity"/>
    <property type="evidence" value="ECO:0007669"/>
    <property type="project" value="TreeGrafter"/>
</dbReference>
<dbReference type="eggNOG" id="COG1070">
    <property type="taxonomic scope" value="Bacteria"/>
</dbReference>
<proteinExistence type="inferred from homology"/>
<organism evidence="10 11">
    <name type="scientific">[Clostridium] methylpentosum DSM 5476</name>
    <dbReference type="NCBI Taxonomy" id="537013"/>
    <lineage>
        <taxon>Bacteria</taxon>
        <taxon>Bacillati</taxon>
        <taxon>Bacillota</taxon>
        <taxon>Clostridia</taxon>
        <taxon>Eubacteriales</taxon>
        <taxon>Oscillospiraceae</taxon>
        <taxon>Oscillospiraceae incertae sedis</taxon>
    </lineage>
</organism>
<dbReference type="GO" id="GO:0005524">
    <property type="term" value="F:ATP binding"/>
    <property type="evidence" value="ECO:0007669"/>
    <property type="project" value="UniProtKB-KW"/>
</dbReference>
<dbReference type="InterPro" id="IPR013449">
    <property type="entry name" value="Rhamnulokinase"/>
</dbReference>
<evidence type="ECO:0000256" key="3">
    <source>
        <dbReference type="ARBA" id="ARBA00022741"/>
    </source>
</evidence>
<evidence type="ECO:0000256" key="5">
    <source>
        <dbReference type="ARBA" id="ARBA00022840"/>
    </source>
</evidence>
<reference evidence="10 11" key="2">
    <citation type="submission" date="2009-02" db="EMBL/GenBank/DDBJ databases">
        <title>Draft genome sequence of Clostridium methylpentosum (DSM 5476).</title>
        <authorList>
            <person name="Sudarsanam P."/>
            <person name="Ley R."/>
            <person name="Guruge J."/>
            <person name="Turnbaugh P.J."/>
            <person name="Mahowald M."/>
            <person name="Liep D."/>
            <person name="Gordon J."/>
        </authorList>
    </citation>
    <scope>NUCLEOTIDE SEQUENCE [LARGE SCALE GENOMIC DNA]</scope>
    <source>
        <strain evidence="10 11">DSM 5476</strain>
    </source>
</reference>
<dbReference type="GO" id="GO:0008993">
    <property type="term" value="F:rhamnulokinase activity"/>
    <property type="evidence" value="ECO:0007669"/>
    <property type="project" value="InterPro"/>
</dbReference>
<dbReference type="HOGENOM" id="CLU_039395_0_1_9"/>
<keyword evidence="2" id="KW-0808">Transferase</keyword>
<dbReference type="InterPro" id="IPR018485">
    <property type="entry name" value="FGGY_C"/>
</dbReference>
<dbReference type="SUPFAM" id="SSF53067">
    <property type="entry name" value="Actin-like ATPase domain"/>
    <property type="match status" value="2"/>
</dbReference>
<feature type="domain" description="Carbohydrate kinase FGGY C-terminal" evidence="9">
    <location>
        <begin position="285"/>
        <end position="475"/>
    </location>
</feature>
<dbReference type="GO" id="GO:0019301">
    <property type="term" value="P:rhamnose catabolic process"/>
    <property type="evidence" value="ECO:0007669"/>
    <property type="project" value="InterPro"/>
</dbReference>
<evidence type="ECO:0000256" key="4">
    <source>
        <dbReference type="ARBA" id="ARBA00022777"/>
    </source>
</evidence>
<evidence type="ECO:0000256" key="7">
    <source>
        <dbReference type="ARBA" id="ARBA00023308"/>
    </source>
</evidence>
<evidence type="ECO:0000256" key="1">
    <source>
        <dbReference type="ARBA" id="ARBA00009156"/>
    </source>
</evidence>
<evidence type="ECO:0000313" key="10">
    <source>
        <dbReference type="EMBL" id="EEG32286.1"/>
    </source>
</evidence>
<dbReference type="GO" id="GO:0006071">
    <property type="term" value="P:glycerol metabolic process"/>
    <property type="evidence" value="ECO:0007669"/>
    <property type="project" value="TreeGrafter"/>
</dbReference>
<dbReference type="Pfam" id="PF00370">
    <property type="entry name" value="FGGY_N"/>
    <property type="match status" value="1"/>
</dbReference>
<keyword evidence="5" id="KW-0067">ATP-binding</keyword>
<evidence type="ECO:0000256" key="6">
    <source>
        <dbReference type="ARBA" id="ARBA00023157"/>
    </source>
</evidence>
<dbReference type="EMBL" id="ACEC01000002">
    <property type="protein sequence ID" value="EEG32286.1"/>
    <property type="molecule type" value="Genomic_DNA"/>
</dbReference>
<name>C0E8C1_9FIRM</name>
<keyword evidence="7" id="KW-0684">Rhamnose metabolism</keyword>
<dbReference type="PANTHER" id="PTHR10196:SF93">
    <property type="entry name" value="L-RHAMNULOKINASE"/>
    <property type="match status" value="1"/>
</dbReference>
<dbReference type="PANTHER" id="PTHR10196">
    <property type="entry name" value="SUGAR KINASE"/>
    <property type="match status" value="1"/>
</dbReference>
<reference evidence="10 11" key="1">
    <citation type="submission" date="2009-01" db="EMBL/GenBank/DDBJ databases">
        <authorList>
            <person name="Fulton L."/>
            <person name="Clifton S."/>
            <person name="Fulton B."/>
            <person name="Xu J."/>
            <person name="Minx P."/>
            <person name="Pepin K.H."/>
            <person name="Johnson M."/>
            <person name="Bhonagiri V."/>
            <person name="Nash W.E."/>
            <person name="Mardis E.R."/>
            <person name="Wilson R.K."/>
        </authorList>
    </citation>
    <scope>NUCLEOTIDE SEQUENCE [LARGE SCALE GENOMIC DNA]</scope>
    <source>
        <strain evidence="10 11">DSM 5476</strain>
    </source>
</reference>
<dbReference type="InterPro" id="IPR018484">
    <property type="entry name" value="FGGY_N"/>
</dbReference>
<feature type="domain" description="Carbohydrate kinase FGGY N-terminal" evidence="8">
    <location>
        <begin position="35"/>
        <end position="274"/>
    </location>
</feature>
<keyword evidence="4 10" id="KW-0418">Kinase</keyword>
<keyword evidence="11" id="KW-1185">Reference proteome</keyword>
<evidence type="ECO:0000259" key="8">
    <source>
        <dbReference type="Pfam" id="PF00370"/>
    </source>
</evidence>
<keyword evidence="6" id="KW-1015">Disulfide bond</keyword>
<dbReference type="Pfam" id="PF02782">
    <property type="entry name" value="FGGY_C"/>
    <property type="match status" value="1"/>
</dbReference>
<evidence type="ECO:0000259" key="9">
    <source>
        <dbReference type="Pfam" id="PF02782"/>
    </source>
</evidence>
<dbReference type="CDD" id="cd07771">
    <property type="entry name" value="ASKHA_NBD_FGGY_RhaB-like"/>
    <property type="match status" value="1"/>
</dbReference>